<dbReference type="AlphaFoldDB" id="A0A2T0KJK6"/>
<proteinExistence type="predicted"/>
<evidence type="ECO:0000313" key="2">
    <source>
        <dbReference type="Proteomes" id="UP000239415"/>
    </source>
</evidence>
<keyword evidence="2" id="KW-1185">Reference proteome</keyword>
<comment type="caution">
    <text evidence="1">The sequence shown here is derived from an EMBL/GenBank/DDBJ whole genome shotgun (WGS) entry which is preliminary data.</text>
</comment>
<sequence>MTRELIVDGSEVLGYVATEQLPDLPVRWASWRPGDSAPIGTHQDREQAVGFLRQLALATRPRLR</sequence>
<gene>
    <name evidence="1" type="ORF">CLV67_103447</name>
</gene>
<evidence type="ECO:0000313" key="1">
    <source>
        <dbReference type="EMBL" id="PRX23698.1"/>
    </source>
</evidence>
<dbReference type="RefSeq" id="WP_106316860.1">
    <property type="nucleotide sequence ID" value="NZ_BOMO01000042.1"/>
</dbReference>
<accession>A0A2T0KJK6</accession>
<dbReference type="Proteomes" id="UP000239415">
    <property type="component" value="Unassembled WGS sequence"/>
</dbReference>
<organism evidence="1 2">
    <name type="scientific">Actinoplanes italicus</name>
    <dbReference type="NCBI Taxonomy" id="113567"/>
    <lineage>
        <taxon>Bacteria</taxon>
        <taxon>Bacillati</taxon>
        <taxon>Actinomycetota</taxon>
        <taxon>Actinomycetes</taxon>
        <taxon>Micromonosporales</taxon>
        <taxon>Micromonosporaceae</taxon>
        <taxon>Actinoplanes</taxon>
    </lineage>
</organism>
<protein>
    <submittedName>
        <fullName evidence="1">Uncharacterized protein</fullName>
    </submittedName>
</protein>
<dbReference type="EMBL" id="PVMZ01000003">
    <property type="protein sequence ID" value="PRX23698.1"/>
    <property type="molecule type" value="Genomic_DNA"/>
</dbReference>
<reference evidence="1 2" key="1">
    <citation type="submission" date="2018-03" db="EMBL/GenBank/DDBJ databases">
        <title>Genomic Encyclopedia of Archaeal and Bacterial Type Strains, Phase II (KMG-II): from individual species to whole genera.</title>
        <authorList>
            <person name="Goeker M."/>
        </authorList>
    </citation>
    <scope>NUCLEOTIDE SEQUENCE [LARGE SCALE GENOMIC DNA]</scope>
    <source>
        <strain evidence="1 2">DSM 43146</strain>
    </source>
</reference>
<name>A0A2T0KJK6_9ACTN</name>